<evidence type="ECO:0000256" key="2">
    <source>
        <dbReference type="ARBA" id="ARBA00022475"/>
    </source>
</evidence>
<keyword evidence="4 6" id="KW-1133">Transmembrane helix</keyword>
<dbReference type="PANTHER" id="PTHR30482:SF10">
    <property type="entry name" value="HIGH-AFFINITY BRANCHED-CHAIN AMINO ACID TRANSPORT PROTEIN BRAE"/>
    <property type="match status" value="1"/>
</dbReference>
<feature type="transmembrane region" description="Helical" evidence="6">
    <location>
        <begin position="78"/>
        <end position="95"/>
    </location>
</feature>
<feature type="transmembrane region" description="Helical" evidence="6">
    <location>
        <begin position="226"/>
        <end position="246"/>
    </location>
</feature>
<dbReference type="Pfam" id="PF02653">
    <property type="entry name" value="BPD_transp_2"/>
    <property type="match status" value="1"/>
</dbReference>
<comment type="caution">
    <text evidence="7">The sequence shown here is derived from an EMBL/GenBank/DDBJ whole genome shotgun (WGS) entry which is preliminary data.</text>
</comment>
<dbReference type="AlphaFoldDB" id="A0A2G1QHQ8"/>
<feature type="transmembrane region" description="Helical" evidence="6">
    <location>
        <begin position="101"/>
        <end position="119"/>
    </location>
</feature>
<evidence type="ECO:0000256" key="6">
    <source>
        <dbReference type="SAM" id="Phobius"/>
    </source>
</evidence>
<keyword evidence="8" id="KW-1185">Reference proteome</keyword>
<dbReference type="Proteomes" id="UP000221168">
    <property type="component" value="Unassembled WGS sequence"/>
</dbReference>
<keyword evidence="5 6" id="KW-0472">Membrane</keyword>
<protein>
    <submittedName>
        <fullName evidence="7">Branched-chain amino acid ABC transporter permease</fullName>
    </submittedName>
</protein>
<name>A0A2G1QHQ8_9HYPH</name>
<evidence type="ECO:0000256" key="3">
    <source>
        <dbReference type="ARBA" id="ARBA00022692"/>
    </source>
</evidence>
<feature type="transmembrane region" description="Helical" evidence="6">
    <location>
        <begin position="126"/>
        <end position="144"/>
    </location>
</feature>
<accession>A0A2G1QHQ8</accession>
<dbReference type="InterPro" id="IPR001851">
    <property type="entry name" value="ABC_transp_permease"/>
</dbReference>
<feature type="transmembrane region" description="Helical" evidence="6">
    <location>
        <begin position="277"/>
        <end position="295"/>
    </location>
</feature>
<proteinExistence type="predicted"/>
<keyword evidence="2" id="KW-1003">Cell membrane</keyword>
<gene>
    <name evidence="7" type="ORF">CSC94_22660</name>
</gene>
<evidence type="ECO:0000256" key="4">
    <source>
        <dbReference type="ARBA" id="ARBA00022989"/>
    </source>
</evidence>
<feature type="transmembrane region" description="Helical" evidence="6">
    <location>
        <begin position="47"/>
        <end position="66"/>
    </location>
</feature>
<sequence>MAKAWTASRAILAALGIAALIYLPFLLTERAVFGVPLSNGMLLNLGITQINLMLIFMLGALSLNFLTGCAGLISIGHGAFYAVGAMTGAVVGTQWGLPLPVVLVAAALVGALAGVIAGLPSLRVRGLYFVLSTLAAHHIIIFIFQEYQFEFFDVAGVPYTNPALGPMALDTPIRWYFFLLVLVIAVYWGLSNILKSREGRAMRAMHDHELAATAMGADVRILRLKAFALSSAIAAVAGALYAYYLTNATSESFGISFAIQFIAMIIIGGLGSLPGSLFGAAIWLLLPSLISGLAANVGDAPALVRVLLVDNRAQFVQALFGSLVIVLLIFAPGGLPDLSRKLGRLFARERGQ</sequence>
<feature type="transmembrane region" description="Helical" evidence="6">
    <location>
        <begin position="7"/>
        <end position="27"/>
    </location>
</feature>
<evidence type="ECO:0000313" key="8">
    <source>
        <dbReference type="Proteomes" id="UP000221168"/>
    </source>
</evidence>
<evidence type="ECO:0000313" key="7">
    <source>
        <dbReference type="EMBL" id="PHP64738.1"/>
    </source>
</evidence>
<dbReference type="InterPro" id="IPR043428">
    <property type="entry name" value="LivM-like"/>
</dbReference>
<organism evidence="7 8">
    <name type="scientific">Zhengella mangrovi</name>
    <dbReference type="NCBI Taxonomy" id="1982044"/>
    <lineage>
        <taxon>Bacteria</taxon>
        <taxon>Pseudomonadati</taxon>
        <taxon>Pseudomonadota</taxon>
        <taxon>Alphaproteobacteria</taxon>
        <taxon>Hyphomicrobiales</taxon>
        <taxon>Notoacmeibacteraceae</taxon>
        <taxon>Zhengella</taxon>
    </lineage>
</organism>
<feature type="transmembrane region" description="Helical" evidence="6">
    <location>
        <begin position="315"/>
        <end position="335"/>
    </location>
</feature>
<reference evidence="7 8" key="1">
    <citation type="submission" date="2017-10" db="EMBL/GenBank/DDBJ databases">
        <title>Sedimentibacterium mangrovi gen. nov., sp. nov., a novel member of family Phyllobacteriacea isolated from mangrove sediment.</title>
        <authorList>
            <person name="Liao H."/>
            <person name="Tian Y."/>
        </authorList>
    </citation>
    <scope>NUCLEOTIDE SEQUENCE [LARGE SCALE GENOMIC DNA]</scope>
    <source>
        <strain evidence="7 8">X9-2-2</strain>
    </source>
</reference>
<feature type="transmembrane region" description="Helical" evidence="6">
    <location>
        <begin position="252"/>
        <end position="270"/>
    </location>
</feature>
<keyword evidence="3 6" id="KW-0812">Transmembrane</keyword>
<dbReference type="GO" id="GO:0015658">
    <property type="term" value="F:branched-chain amino acid transmembrane transporter activity"/>
    <property type="evidence" value="ECO:0007669"/>
    <property type="project" value="InterPro"/>
</dbReference>
<evidence type="ECO:0000256" key="5">
    <source>
        <dbReference type="ARBA" id="ARBA00023136"/>
    </source>
</evidence>
<dbReference type="CDD" id="cd06581">
    <property type="entry name" value="TM_PBP1_LivM_like"/>
    <property type="match status" value="1"/>
</dbReference>
<comment type="subcellular location">
    <subcellularLocation>
        <location evidence="1">Cell membrane</location>
        <topology evidence="1">Multi-pass membrane protein</topology>
    </subcellularLocation>
</comment>
<dbReference type="PANTHER" id="PTHR30482">
    <property type="entry name" value="HIGH-AFFINITY BRANCHED-CHAIN AMINO ACID TRANSPORT SYSTEM PERMEASE"/>
    <property type="match status" value="1"/>
</dbReference>
<dbReference type="EMBL" id="PDVP01000024">
    <property type="protein sequence ID" value="PHP64738.1"/>
    <property type="molecule type" value="Genomic_DNA"/>
</dbReference>
<evidence type="ECO:0000256" key="1">
    <source>
        <dbReference type="ARBA" id="ARBA00004651"/>
    </source>
</evidence>
<feature type="transmembrane region" description="Helical" evidence="6">
    <location>
        <begin position="175"/>
        <end position="194"/>
    </location>
</feature>
<dbReference type="GO" id="GO:0005886">
    <property type="term" value="C:plasma membrane"/>
    <property type="evidence" value="ECO:0007669"/>
    <property type="project" value="UniProtKB-SubCell"/>
</dbReference>